<dbReference type="InterPro" id="IPR004107">
    <property type="entry name" value="Integrase_SAM-like_N"/>
</dbReference>
<dbReference type="InterPro" id="IPR044068">
    <property type="entry name" value="CB"/>
</dbReference>
<evidence type="ECO:0000313" key="9">
    <source>
        <dbReference type="Proteomes" id="UP000051984"/>
    </source>
</evidence>
<sequence length="370" mass="42553">MCQLCKEVVLMVSYQKRGKVWQYEISYKDLDGTYKKLRKSGFALKADAELAASQIKSSYIDVKQFKAGNITLADYFERWIHLYKQGAVTKVTYIKYENTLNHIHRLFGSLLLRDITRSIYQERLNAFAKSHAPRTVAALHKQIRSAILDAIDEKVLQLDPTRKAIISGRIIPQQRRALDYKEWLTLVHHLDTAVPSQMIIYLAAVTGLRFAEILGLTPRDIVFQKGELTVNKTWDYKYQSGFKKTKNRASNRTILLDTKSLEHLRDFITTNWQPSPDTPLFIHNNKAPVSAEINKELSHKLKSLNLPRITFHGLRHTHASILLYQGVSVLSVSKRLGHSNITTTQSTYLHVIKELENKDNDKILSILEEI</sequence>
<dbReference type="PANTHER" id="PTHR30349">
    <property type="entry name" value="PHAGE INTEGRASE-RELATED"/>
    <property type="match status" value="1"/>
</dbReference>
<dbReference type="InterPro" id="IPR013762">
    <property type="entry name" value="Integrase-like_cat_sf"/>
</dbReference>
<dbReference type="PROSITE" id="PS51900">
    <property type="entry name" value="CB"/>
    <property type="match status" value="1"/>
</dbReference>
<dbReference type="PATRIC" id="fig|1423816.3.peg.671"/>
<evidence type="ECO:0000256" key="1">
    <source>
        <dbReference type="ARBA" id="ARBA00008857"/>
    </source>
</evidence>
<dbReference type="SUPFAM" id="SSF56349">
    <property type="entry name" value="DNA breaking-rejoining enzymes"/>
    <property type="match status" value="1"/>
</dbReference>
<dbReference type="Pfam" id="PF14659">
    <property type="entry name" value="Phage_int_SAM_3"/>
    <property type="match status" value="1"/>
</dbReference>
<keyword evidence="4" id="KW-0233">DNA recombination</keyword>
<proteinExistence type="inferred from homology"/>
<dbReference type="Pfam" id="PF14657">
    <property type="entry name" value="Arm-DNA-bind_4"/>
    <property type="match status" value="1"/>
</dbReference>
<comment type="caution">
    <text evidence="8">The sequence shown here is derived from an EMBL/GenBank/DDBJ whole genome shotgun (WGS) entry which is preliminary data.</text>
</comment>
<protein>
    <submittedName>
        <fullName evidence="8">Phage integrase phage integrase, N-terminal SAM-like protein</fullName>
    </submittedName>
</protein>
<evidence type="ECO:0000256" key="3">
    <source>
        <dbReference type="ARBA" id="ARBA00023125"/>
    </source>
</evidence>
<dbReference type="InterPro" id="IPR002104">
    <property type="entry name" value="Integrase_catalytic"/>
</dbReference>
<dbReference type="Pfam" id="PF00589">
    <property type="entry name" value="Phage_integrase"/>
    <property type="match status" value="1"/>
</dbReference>
<dbReference type="GO" id="GO:0003677">
    <property type="term" value="F:DNA binding"/>
    <property type="evidence" value="ECO:0007669"/>
    <property type="project" value="UniProtKB-UniRule"/>
</dbReference>
<reference evidence="8 9" key="1">
    <citation type="journal article" date="2015" name="Genome Announc.">
        <title>Expanding the biotechnology potential of lactobacilli through comparative genomics of 213 strains and associated genera.</title>
        <authorList>
            <person name="Sun Z."/>
            <person name="Harris H.M."/>
            <person name="McCann A."/>
            <person name="Guo C."/>
            <person name="Argimon S."/>
            <person name="Zhang W."/>
            <person name="Yang X."/>
            <person name="Jeffery I.B."/>
            <person name="Cooney J.C."/>
            <person name="Kagawa T.F."/>
            <person name="Liu W."/>
            <person name="Song Y."/>
            <person name="Salvetti E."/>
            <person name="Wrobel A."/>
            <person name="Rasinkangas P."/>
            <person name="Parkhill J."/>
            <person name="Rea M.C."/>
            <person name="O'Sullivan O."/>
            <person name="Ritari J."/>
            <person name="Douillard F.P."/>
            <person name="Paul Ross R."/>
            <person name="Yang R."/>
            <person name="Briner A.E."/>
            <person name="Felis G.E."/>
            <person name="de Vos W.M."/>
            <person name="Barrangou R."/>
            <person name="Klaenhammer T.R."/>
            <person name="Caufield P.W."/>
            <person name="Cui Y."/>
            <person name="Zhang H."/>
            <person name="O'Toole P.W."/>
        </authorList>
    </citation>
    <scope>NUCLEOTIDE SEQUENCE [LARGE SCALE GENOMIC DNA]</scope>
    <source>
        <strain evidence="8 9">DSM 20178</strain>
    </source>
</reference>
<evidence type="ECO:0000259" key="7">
    <source>
        <dbReference type="PROSITE" id="PS51900"/>
    </source>
</evidence>
<dbReference type="GO" id="GO:0006310">
    <property type="term" value="P:DNA recombination"/>
    <property type="evidence" value="ECO:0007669"/>
    <property type="project" value="UniProtKB-KW"/>
</dbReference>
<evidence type="ECO:0000259" key="6">
    <source>
        <dbReference type="PROSITE" id="PS51898"/>
    </source>
</evidence>
<dbReference type="Proteomes" id="UP000051984">
    <property type="component" value="Unassembled WGS sequence"/>
</dbReference>
<organism evidence="8 9">
    <name type="scientific">Lacticaseibacillus zeae DSM 20178 = KCTC 3804</name>
    <dbReference type="NCBI Taxonomy" id="1423816"/>
    <lineage>
        <taxon>Bacteria</taxon>
        <taxon>Bacillati</taxon>
        <taxon>Bacillota</taxon>
        <taxon>Bacilli</taxon>
        <taxon>Lactobacillales</taxon>
        <taxon>Lactobacillaceae</taxon>
        <taxon>Lacticaseibacillus</taxon>
    </lineage>
</organism>
<name>A0A0R1F001_LACZE</name>
<feature type="domain" description="Tyr recombinase" evidence="6">
    <location>
        <begin position="173"/>
        <end position="365"/>
    </location>
</feature>
<dbReference type="PANTHER" id="PTHR30349:SF64">
    <property type="entry name" value="PROPHAGE INTEGRASE INTD-RELATED"/>
    <property type="match status" value="1"/>
</dbReference>
<comment type="similarity">
    <text evidence="1">Belongs to the 'phage' integrase family.</text>
</comment>
<dbReference type="PROSITE" id="PS51898">
    <property type="entry name" value="TYR_RECOMBINASE"/>
    <property type="match status" value="1"/>
</dbReference>
<dbReference type="InterPro" id="IPR011010">
    <property type="entry name" value="DNA_brk_join_enz"/>
</dbReference>
<evidence type="ECO:0000313" key="8">
    <source>
        <dbReference type="EMBL" id="KRK12071.1"/>
    </source>
</evidence>
<evidence type="ECO:0000256" key="2">
    <source>
        <dbReference type="ARBA" id="ARBA00022908"/>
    </source>
</evidence>
<evidence type="ECO:0000256" key="4">
    <source>
        <dbReference type="ARBA" id="ARBA00023172"/>
    </source>
</evidence>
<keyword evidence="2" id="KW-0229">DNA integration</keyword>
<dbReference type="CDD" id="cd01189">
    <property type="entry name" value="INT_ICEBs1_C_like"/>
    <property type="match status" value="1"/>
</dbReference>
<dbReference type="Gene3D" id="1.10.443.10">
    <property type="entry name" value="Intergrase catalytic core"/>
    <property type="match status" value="1"/>
</dbReference>
<evidence type="ECO:0000256" key="5">
    <source>
        <dbReference type="PROSITE-ProRule" id="PRU01248"/>
    </source>
</evidence>
<dbReference type="AlphaFoldDB" id="A0A0R1F001"/>
<dbReference type="EMBL" id="AZCT01000011">
    <property type="protein sequence ID" value="KRK12071.1"/>
    <property type="molecule type" value="Genomic_DNA"/>
</dbReference>
<accession>A0A0R1F001</accession>
<keyword evidence="3 5" id="KW-0238">DNA-binding</keyword>
<dbReference type="InterPro" id="IPR010998">
    <property type="entry name" value="Integrase_recombinase_N"/>
</dbReference>
<gene>
    <name evidence="8" type="ORF">FD51_GL000667</name>
</gene>
<dbReference type="GO" id="GO:0015074">
    <property type="term" value="P:DNA integration"/>
    <property type="evidence" value="ECO:0007669"/>
    <property type="project" value="UniProtKB-KW"/>
</dbReference>
<dbReference type="InterPro" id="IPR028259">
    <property type="entry name" value="AP2-like_int_N"/>
</dbReference>
<dbReference type="Gene3D" id="1.10.150.130">
    <property type="match status" value="1"/>
</dbReference>
<feature type="domain" description="Core-binding (CB)" evidence="7">
    <location>
        <begin position="70"/>
        <end position="151"/>
    </location>
</feature>
<dbReference type="InterPro" id="IPR050090">
    <property type="entry name" value="Tyrosine_recombinase_XerCD"/>
</dbReference>